<evidence type="ECO:0000256" key="1">
    <source>
        <dbReference type="ARBA" id="ARBA00001936"/>
    </source>
</evidence>
<dbReference type="Proteomes" id="UP000023541">
    <property type="component" value="Unassembled WGS sequence"/>
</dbReference>
<dbReference type="GO" id="GO:0046872">
    <property type="term" value="F:metal ion binding"/>
    <property type="evidence" value="ECO:0007669"/>
    <property type="project" value="UniProtKB-KW"/>
</dbReference>
<keyword evidence="9" id="KW-1185">Reference proteome</keyword>
<dbReference type="PANTHER" id="PTHR12992">
    <property type="entry name" value="NUDIX HYDROLASE"/>
    <property type="match status" value="1"/>
</dbReference>
<dbReference type="GO" id="GO:0010945">
    <property type="term" value="F:coenzyme A diphosphatase activity"/>
    <property type="evidence" value="ECO:0007669"/>
    <property type="project" value="InterPro"/>
</dbReference>
<dbReference type="InterPro" id="IPR015797">
    <property type="entry name" value="NUDIX_hydrolase-like_dom_sf"/>
</dbReference>
<accession>A0A023BW64</accession>
<evidence type="ECO:0000256" key="6">
    <source>
        <dbReference type="ARBA" id="ARBA00023211"/>
    </source>
</evidence>
<gene>
    <name evidence="8" type="ORF">ATO12_15190</name>
</gene>
<dbReference type="Pfam" id="PF00293">
    <property type="entry name" value="NUDIX"/>
    <property type="match status" value="1"/>
</dbReference>
<comment type="cofactor">
    <cofactor evidence="2">
        <name>Mg(2+)</name>
        <dbReference type="ChEBI" id="CHEBI:18420"/>
    </cofactor>
</comment>
<keyword evidence="3" id="KW-0479">Metal-binding</keyword>
<proteinExistence type="predicted"/>
<keyword evidence="6" id="KW-0464">Manganese</keyword>
<dbReference type="CDD" id="cd03426">
    <property type="entry name" value="NUDIX_CoAse_Nudt7"/>
    <property type="match status" value="1"/>
</dbReference>
<evidence type="ECO:0000256" key="3">
    <source>
        <dbReference type="ARBA" id="ARBA00022723"/>
    </source>
</evidence>
<feature type="domain" description="Nudix hydrolase" evidence="7">
    <location>
        <begin position="46"/>
        <end position="180"/>
    </location>
</feature>
<dbReference type="STRING" id="1317122.ATO12_15190"/>
<protein>
    <submittedName>
        <fullName evidence="8">NUDIX hydrolase</fullName>
    </submittedName>
</protein>
<dbReference type="PANTHER" id="PTHR12992:SF11">
    <property type="entry name" value="MITOCHONDRIAL COENZYME A DIPHOSPHATASE NUDT8"/>
    <property type="match status" value="1"/>
</dbReference>
<dbReference type="EMBL" id="AQRA01000004">
    <property type="protein sequence ID" value="EZH74210.1"/>
    <property type="molecule type" value="Genomic_DNA"/>
</dbReference>
<sequence>MTFETFKNLIPKIEKMSVPGESSHFIMAPEARRKALNHLKIEEKNPRNAAVMMFFYPKDTITHLVLILRPEYEGVHSGQIALPGGKVEMHDINYTETALRETHEEVGVKPNTVTVIKSLTKVYIPPSNFWVHPFLGFSERRPNFVRQKEEVAKVIEVPLTELLNEDNVVFKKLTTSYAQNIEVPSFELNGYVVWGATAMMLSELKMLLKTSIAL</sequence>
<evidence type="ECO:0000256" key="5">
    <source>
        <dbReference type="ARBA" id="ARBA00022842"/>
    </source>
</evidence>
<keyword evidence="5" id="KW-0460">Magnesium</keyword>
<dbReference type="InterPro" id="IPR000086">
    <property type="entry name" value="NUDIX_hydrolase_dom"/>
</dbReference>
<dbReference type="OrthoDB" id="9802805at2"/>
<dbReference type="Gene3D" id="3.90.79.10">
    <property type="entry name" value="Nucleoside Triphosphate Pyrophosphohydrolase"/>
    <property type="match status" value="1"/>
</dbReference>
<dbReference type="InterPro" id="IPR045121">
    <property type="entry name" value="CoAse"/>
</dbReference>
<organism evidence="8 9">
    <name type="scientific">Aquimarina atlantica</name>
    <dbReference type="NCBI Taxonomy" id="1317122"/>
    <lineage>
        <taxon>Bacteria</taxon>
        <taxon>Pseudomonadati</taxon>
        <taxon>Bacteroidota</taxon>
        <taxon>Flavobacteriia</taxon>
        <taxon>Flavobacteriales</taxon>
        <taxon>Flavobacteriaceae</taxon>
        <taxon>Aquimarina</taxon>
    </lineage>
</organism>
<comment type="caution">
    <text evidence="8">The sequence shown here is derived from an EMBL/GenBank/DDBJ whole genome shotgun (WGS) entry which is preliminary data.</text>
</comment>
<keyword evidence="4 8" id="KW-0378">Hydrolase</keyword>
<evidence type="ECO:0000313" key="8">
    <source>
        <dbReference type="EMBL" id="EZH74210.1"/>
    </source>
</evidence>
<evidence type="ECO:0000256" key="2">
    <source>
        <dbReference type="ARBA" id="ARBA00001946"/>
    </source>
</evidence>
<name>A0A023BW64_9FLAO</name>
<dbReference type="AlphaFoldDB" id="A0A023BW64"/>
<reference evidence="8 9" key="1">
    <citation type="submission" date="2014-04" db="EMBL/GenBank/DDBJ databases">
        <title>Aquimarina sp. 22II-S11-z7 Genome Sequencing.</title>
        <authorList>
            <person name="Lai Q."/>
        </authorList>
    </citation>
    <scope>NUCLEOTIDE SEQUENCE [LARGE SCALE GENOMIC DNA]</scope>
    <source>
        <strain evidence="8 9">22II-S11-z7</strain>
    </source>
</reference>
<evidence type="ECO:0000259" key="7">
    <source>
        <dbReference type="PROSITE" id="PS51462"/>
    </source>
</evidence>
<dbReference type="eggNOG" id="COG0494">
    <property type="taxonomic scope" value="Bacteria"/>
</dbReference>
<evidence type="ECO:0000313" key="9">
    <source>
        <dbReference type="Proteomes" id="UP000023541"/>
    </source>
</evidence>
<dbReference type="SUPFAM" id="SSF55811">
    <property type="entry name" value="Nudix"/>
    <property type="match status" value="1"/>
</dbReference>
<evidence type="ECO:0000256" key="4">
    <source>
        <dbReference type="ARBA" id="ARBA00022801"/>
    </source>
</evidence>
<comment type="cofactor">
    <cofactor evidence="1">
        <name>Mn(2+)</name>
        <dbReference type="ChEBI" id="CHEBI:29035"/>
    </cofactor>
</comment>
<dbReference type="PROSITE" id="PS51462">
    <property type="entry name" value="NUDIX"/>
    <property type="match status" value="1"/>
</dbReference>